<sequence>MCRMYNDYGSLARDKAEKNLNSVNFPEFEKCAGSSMSFDATENQTTAELQERKSALMEMAEYERECLLIVKARLRPLVDEKVRGVLDVFVNVTDLYGQIYVARDIATRPITTYVDT</sequence>
<name>A0A4Z1HEH9_9HELO</name>
<keyword evidence="2" id="KW-1185">Reference proteome</keyword>
<comment type="caution">
    <text evidence="1">The sequence shown here is derived from an EMBL/GenBank/DDBJ whole genome shotgun (WGS) entry which is preliminary data.</text>
</comment>
<dbReference type="Proteomes" id="UP000297814">
    <property type="component" value="Unassembled WGS sequence"/>
</dbReference>
<dbReference type="AlphaFoldDB" id="A0A4Z1HEH9"/>
<dbReference type="EMBL" id="PQXK01000001">
    <property type="protein sequence ID" value="TGO43437.1"/>
    <property type="molecule type" value="Genomic_DNA"/>
</dbReference>
<organism evidence="1 2">
    <name type="scientific">Botrytis hyacinthi</name>
    <dbReference type="NCBI Taxonomy" id="278943"/>
    <lineage>
        <taxon>Eukaryota</taxon>
        <taxon>Fungi</taxon>
        <taxon>Dikarya</taxon>
        <taxon>Ascomycota</taxon>
        <taxon>Pezizomycotina</taxon>
        <taxon>Leotiomycetes</taxon>
        <taxon>Helotiales</taxon>
        <taxon>Sclerotiniaceae</taxon>
        <taxon>Botrytis</taxon>
    </lineage>
</organism>
<gene>
    <name evidence="1" type="ORF">BHYA_0001g00670</name>
</gene>
<accession>A0A4Z1HEH9</accession>
<protein>
    <submittedName>
        <fullName evidence="1">Uncharacterized protein</fullName>
    </submittedName>
</protein>
<proteinExistence type="predicted"/>
<reference evidence="1 2" key="1">
    <citation type="submission" date="2017-12" db="EMBL/GenBank/DDBJ databases">
        <title>Comparative genomics of Botrytis spp.</title>
        <authorList>
            <person name="Valero-Jimenez C.A."/>
            <person name="Tapia P."/>
            <person name="Veloso J."/>
            <person name="Silva-Moreno E."/>
            <person name="Staats M."/>
            <person name="Valdes J.H."/>
            <person name="Van Kan J.A.L."/>
        </authorList>
    </citation>
    <scope>NUCLEOTIDE SEQUENCE [LARGE SCALE GENOMIC DNA]</scope>
    <source>
        <strain evidence="1 2">Bh0001</strain>
    </source>
</reference>
<evidence type="ECO:0000313" key="2">
    <source>
        <dbReference type="Proteomes" id="UP000297814"/>
    </source>
</evidence>
<evidence type="ECO:0000313" key="1">
    <source>
        <dbReference type="EMBL" id="TGO43437.1"/>
    </source>
</evidence>